<gene>
    <name evidence="1" type="ORF">E2562_026684</name>
</gene>
<evidence type="ECO:0000313" key="2">
    <source>
        <dbReference type="Proteomes" id="UP000479710"/>
    </source>
</evidence>
<reference evidence="1 2" key="1">
    <citation type="submission" date="2019-11" db="EMBL/GenBank/DDBJ databases">
        <title>Whole genome sequence of Oryza granulata.</title>
        <authorList>
            <person name="Li W."/>
        </authorList>
    </citation>
    <scope>NUCLEOTIDE SEQUENCE [LARGE SCALE GENOMIC DNA]</scope>
    <source>
        <strain evidence="2">cv. Menghai</strain>
        <tissue evidence="1">Leaf</tissue>
    </source>
</reference>
<protein>
    <submittedName>
        <fullName evidence="1">Uncharacterized protein</fullName>
    </submittedName>
</protein>
<dbReference type="PROSITE" id="PS51257">
    <property type="entry name" value="PROKAR_LIPOPROTEIN"/>
    <property type="match status" value="1"/>
</dbReference>
<organism evidence="1 2">
    <name type="scientific">Oryza meyeriana var. granulata</name>
    <dbReference type="NCBI Taxonomy" id="110450"/>
    <lineage>
        <taxon>Eukaryota</taxon>
        <taxon>Viridiplantae</taxon>
        <taxon>Streptophyta</taxon>
        <taxon>Embryophyta</taxon>
        <taxon>Tracheophyta</taxon>
        <taxon>Spermatophyta</taxon>
        <taxon>Magnoliopsida</taxon>
        <taxon>Liliopsida</taxon>
        <taxon>Poales</taxon>
        <taxon>Poaceae</taxon>
        <taxon>BOP clade</taxon>
        <taxon>Oryzoideae</taxon>
        <taxon>Oryzeae</taxon>
        <taxon>Oryzinae</taxon>
        <taxon>Oryza</taxon>
        <taxon>Oryza meyeriana</taxon>
    </lineage>
</organism>
<keyword evidence="2" id="KW-1185">Reference proteome</keyword>
<name>A0A6G1E243_9ORYZ</name>
<dbReference type="AlphaFoldDB" id="A0A6G1E243"/>
<comment type="caution">
    <text evidence="1">The sequence shown here is derived from an EMBL/GenBank/DDBJ whole genome shotgun (WGS) entry which is preliminary data.</text>
</comment>
<proteinExistence type="predicted"/>
<evidence type="ECO:0000313" key="1">
    <source>
        <dbReference type="EMBL" id="KAF0918849.1"/>
    </source>
</evidence>
<dbReference type="EMBL" id="SPHZ02000005">
    <property type="protein sequence ID" value="KAF0918849.1"/>
    <property type="molecule type" value="Genomic_DNA"/>
</dbReference>
<dbReference type="Proteomes" id="UP000479710">
    <property type="component" value="Unassembled WGS sequence"/>
</dbReference>
<sequence>MPLVAIRCHFVGVRLTSSFTLLSACPKPPPPRRWSPWPPRGILVSTRPWLCHRARLSDTLGD</sequence>
<accession>A0A6G1E243</accession>